<sequence length="260" mass="28638">MIDIGVNLTDKRFAQDLDAVISRATEAGVSTLIVTGTSLAGSQAARELCHQHPGTLRFTAGVHPHHASEYDAHTHAQLRQLALDPACVALGETGLDFNRNFSSPTEQIAAFEQQLELAMESGLPLFLHERDAHAEQLALLKRHRSAISRAVAHCFTGSEEELHGYLDLDLHIGLTGWVCDERRGAHLLPLLRDIPADRLLLETDAPYLLPRDLRPKPKSGRNEPCYLPHIAERVAQATGEPVEVLRARLHANSKAFFGLQ</sequence>
<evidence type="ECO:0000313" key="4">
    <source>
        <dbReference type="EMBL" id="UTW14337.1"/>
    </source>
</evidence>
<dbReference type="Proteomes" id="UP001058461">
    <property type="component" value="Chromosome"/>
</dbReference>
<dbReference type="Pfam" id="PF01026">
    <property type="entry name" value="TatD_DNase"/>
    <property type="match status" value="1"/>
</dbReference>
<evidence type="ECO:0000256" key="2">
    <source>
        <dbReference type="ARBA" id="ARBA00022723"/>
    </source>
</evidence>
<dbReference type="PANTHER" id="PTHR10060:SF15">
    <property type="entry name" value="DEOXYRIBONUCLEASE TATDN1"/>
    <property type="match status" value="1"/>
</dbReference>
<protein>
    <submittedName>
        <fullName evidence="4">TatD family hydrolase</fullName>
    </submittedName>
</protein>
<dbReference type="CDD" id="cd01310">
    <property type="entry name" value="TatD_DNAse"/>
    <property type="match status" value="1"/>
</dbReference>
<name>A0ABY5HPE3_9GAMM</name>
<keyword evidence="1" id="KW-0540">Nuclease</keyword>
<gene>
    <name evidence="4" type="ORF">KDW95_06495</name>
</gene>
<evidence type="ECO:0000313" key="5">
    <source>
        <dbReference type="Proteomes" id="UP001058461"/>
    </source>
</evidence>
<dbReference type="PIRSF" id="PIRSF005902">
    <property type="entry name" value="DNase_TatD"/>
    <property type="match status" value="1"/>
</dbReference>
<dbReference type="InterPro" id="IPR032466">
    <property type="entry name" value="Metal_Hydrolase"/>
</dbReference>
<keyword evidence="2" id="KW-0479">Metal-binding</keyword>
<dbReference type="Gene3D" id="3.20.20.140">
    <property type="entry name" value="Metal-dependent hydrolases"/>
    <property type="match status" value="1"/>
</dbReference>
<dbReference type="InterPro" id="IPR001130">
    <property type="entry name" value="TatD-like"/>
</dbReference>
<accession>A0ABY5HPE3</accession>
<dbReference type="InterPro" id="IPR018228">
    <property type="entry name" value="DNase_TatD-rel_CS"/>
</dbReference>
<dbReference type="GO" id="GO:0016787">
    <property type="term" value="F:hydrolase activity"/>
    <property type="evidence" value="ECO:0007669"/>
    <property type="project" value="UniProtKB-KW"/>
</dbReference>
<keyword evidence="3 4" id="KW-0378">Hydrolase</keyword>
<proteinExistence type="predicted"/>
<keyword evidence="5" id="KW-1185">Reference proteome</keyword>
<dbReference type="PROSITE" id="PS01091">
    <property type="entry name" value="TATD_3"/>
    <property type="match status" value="1"/>
</dbReference>
<dbReference type="PANTHER" id="PTHR10060">
    <property type="entry name" value="TATD FAMILY DEOXYRIBONUCLEASE"/>
    <property type="match status" value="1"/>
</dbReference>
<evidence type="ECO:0000256" key="1">
    <source>
        <dbReference type="ARBA" id="ARBA00022722"/>
    </source>
</evidence>
<evidence type="ECO:0000256" key="3">
    <source>
        <dbReference type="ARBA" id="ARBA00022801"/>
    </source>
</evidence>
<dbReference type="EMBL" id="CP073347">
    <property type="protein sequence ID" value="UTW14337.1"/>
    <property type="molecule type" value="Genomic_DNA"/>
</dbReference>
<reference evidence="4" key="1">
    <citation type="submission" date="2021-04" db="EMBL/GenBank/DDBJ databases">
        <title>Oceanospirillales bacteria with DddD are important DMSP degraders in coastal seawater.</title>
        <authorList>
            <person name="Liu J."/>
        </authorList>
    </citation>
    <scope>NUCLEOTIDE SEQUENCE</scope>
    <source>
        <strain evidence="4">D13-1</strain>
    </source>
</reference>
<dbReference type="SUPFAM" id="SSF51556">
    <property type="entry name" value="Metallo-dependent hydrolases"/>
    <property type="match status" value="1"/>
</dbReference>
<organism evidence="4 5">
    <name type="scientific">Marinobacterium rhizophilum</name>
    <dbReference type="NCBI Taxonomy" id="420402"/>
    <lineage>
        <taxon>Bacteria</taxon>
        <taxon>Pseudomonadati</taxon>
        <taxon>Pseudomonadota</taxon>
        <taxon>Gammaproteobacteria</taxon>
        <taxon>Oceanospirillales</taxon>
        <taxon>Oceanospirillaceae</taxon>
        <taxon>Marinobacterium</taxon>
    </lineage>
</organism>
<dbReference type="InterPro" id="IPR050891">
    <property type="entry name" value="TatD-type_Hydrolase"/>
</dbReference>